<gene>
    <name evidence="4" type="ORF">V6N12_021438</name>
</gene>
<evidence type="ECO:0000259" key="3">
    <source>
        <dbReference type="Pfam" id="PF01370"/>
    </source>
</evidence>
<dbReference type="InterPro" id="IPR050425">
    <property type="entry name" value="NAD(P)_dehydrat-like"/>
</dbReference>
<dbReference type="InterPro" id="IPR036291">
    <property type="entry name" value="NAD(P)-bd_dom_sf"/>
</dbReference>
<dbReference type="EMBL" id="JBBPBM010000004">
    <property type="protein sequence ID" value="KAK8586918.1"/>
    <property type="molecule type" value="Genomic_DNA"/>
</dbReference>
<accession>A0ABR2FSH2</accession>
<sequence length="514" mass="56823">MLPSSLRLCNCSPLWRGLGVVKNGSIWTVGDAFVIDFSHYHWMNAVGSHKDICCKTDARGSKLFPLVEDTDDVLRICAPARGGGWVKLSTLVGLAASRGIFGHWVHGFARNVGVEAESWAVYYDDRGGTTWGVTITEPNRQTEPRVSKLKLNMGIARTRHEYEETRELKALVALAAMERRKDNGEFKGLTPHSAIVDLRDKIVCVTSGASFLGFALVNRLLLHGYSVRVLVDNREDVEKLREMEISGEMMACEAKISVVMAKPNEIEGLMEAFDGCFGVFHTSSFADPAGLSGYSKSMAEMEVKASENVVKACARTPSVKNCVLTSSLLACIWRDTSQYELPPLVNHDCWSNESLCIDNKLWYALGKLKAEKVAWKIAEEMGLKLTTICPGLITGYEFSYRNPTPTIAYLKGAQEMYAKGLLATVDVRRLAEAHVSVFEAMKTTAFGRYICFDQIIKCEDEAAKLASGIGIPKHKISGNSLDFISPCCFQLSNKKLVNLMSKTLRNCYGESFSL</sequence>
<dbReference type="InterPro" id="IPR001509">
    <property type="entry name" value="Epimerase_deHydtase"/>
</dbReference>
<dbReference type="PANTHER" id="PTHR10366:SF483">
    <property type="entry name" value="CINNAMOYL COA REDUCTASE-LIKE PROTEIN"/>
    <property type="match status" value="1"/>
</dbReference>
<keyword evidence="2" id="KW-0560">Oxidoreductase</keyword>
<evidence type="ECO:0000256" key="2">
    <source>
        <dbReference type="ARBA" id="ARBA00023002"/>
    </source>
</evidence>
<name>A0ABR2FSH2_9ROSI</name>
<keyword evidence="1" id="KW-0521">NADP</keyword>
<dbReference type="Proteomes" id="UP001472677">
    <property type="component" value="Unassembled WGS sequence"/>
</dbReference>
<evidence type="ECO:0000256" key="1">
    <source>
        <dbReference type="ARBA" id="ARBA00022857"/>
    </source>
</evidence>
<dbReference type="PANTHER" id="PTHR10366">
    <property type="entry name" value="NAD DEPENDENT EPIMERASE/DEHYDRATASE"/>
    <property type="match status" value="1"/>
</dbReference>
<evidence type="ECO:0000313" key="4">
    <source>
        <dbReference type="EMBL" id="KAK8586918.1"/>
    </source>
</evidence>
<comment type="caution">
    <text evidence="4">The sequence shown here is derived from an EMBL/GenBank/DDBJ whole genome shotgun (WGS) entry which is preliminary data.</text>
</comment>
<proteinExistence type="predicted"/>
<dbReference type="Pfam" id="PF01370">
    <property type="entry name" value="Epimerase"/>
    <property type="match status" value="1"/>
</dbReference>
<dbReference type="Gene3D" id="3.40.50.720">
    <property type="entry name" value="NAD(P)-binding Rossmann-like Domain"/>
    <property type="match status" value="1"/>
</dbReference>
<dbReference type="SUPFAM" id="SSF51735">
    <property type="entry name" value="NAD(P)-binding Rossmann-fold domains"/>
    <property type="match status" value="1"/>
</dbReference>
<reference evidence="4 5" key="1">
    <citation type="journal article" date="2024" name="G3 (Bethesda)">
        <title>Genome assembly of Hibiscus sabdariffa L. provides insights into metabolisms of medicinal natural products.</title>
        <authorList>
            <person name="Kim T."/>
        </authorList>
    </citation>
    <scope>NUCLEOTIDE SEQUENCE [LARGE SCALE GENOMIC DNA]</scope>
    <source>
        <strain evidence="4">TK-2024</strain>
        <tissue evidence="4">Old leaves</tissue>
    </source>
</reference>
<keyword evidence="5" id="KW-1185">Reference proteome</keyword>
<protein>
    <recommendedName>
        <fullName evidence="3">NAD-dependent epimerase/dehydratase domain-containing protein</fullName>
    </recommendedName>
</protein>
<feature type="domain" description="NAD-dependent epimerase/dehydratase" evidence="3">
    <location>
        <begin position="203"/>
        <end position="397"/>
    </location>
</feature>
<organism evidence="4 5">
    <name type="scientific">Hibiscus sabdariffa</name>
    <name type="common">roselle</name>
    <dbReference type="NCBI Taxonomy" id="183260"/>
    <lineage>
        <taxon>Eukaryota</taxon>
        <taxon>Viridiplantae</taxon>
        <taxon>Streptophyta</taxon>
        <taxon>Embryophyta</taxon>
        <taxon>Tracheophyta</taxon>
        <taxon>Spermatophyta</taxon>
        <taxon>Magnoliopsida</taxon>
        <taxon>eudicotyledons</taxon>
        <taxon>Gunneridae</taxon>
        <taxon>Pentapetalae</taxon>
        <taxon>rosids</taxon>
        <taxon>malvids</taxon>
        <taxon>Malvales</taxon>
        <taxon>Malvaceae</taxon>
        <taxon>Malvoideae</taxon>
        <taxon>Hibiscus</taxon>
    </lineage>
</organism>
<evidence type="ECO:0000313" key="5">
    <source>
        <dbReference type="Proteomes" id="UP001472677"/>
    </source>
</evidence>